<dbReference type="EMBL" id="JANIEX010000271">
    <property type="protein sequence ID" value="KAJ3569773.1"/>
    <property type="molecule type" value="Genomic_DNA"/>
</dbReference>
<evidence type="ECO:0000256" key="2">
    <source>
        <dbReference type="SAM" id="Phobius"/>
    </source>
</evidence>
<dbReference type="PANTHER" id="PTHR33840">
    <property type="match status" value="1"/>
</dbReference>
<feature type="region of interest" description="Disordered" evidence="1">
    <location>
        <begin position="607"/>
        <end position="655"/>
    </location>
</feature>
<feature type="transmembrane region" description="Helical" evidence="2">
    <location>
        <begin position="769"/>
        <end position="787"/>
    </location>
</feature>
<feature type="transmembrane region" description="Helical" evidence="2">
    <location>
        <begin position="1138"/>
        <end position="1157"/>
    </location>
</feature>
<feature type="transmembrane region" description="Helical" evidence="2">
    <location>
        <begin position="888"/>
        <end position="913"/>
    </location>
</feature>
<evidence type="ECO:0000313" key="5">
    <source>
        <dbReference type="Proteomes" id="UP001213000"/>
    </source>
</evidence>
<feature type="domain" description="T6SS Phospholipase effector Tle1-like catalytic" evidence="3">
    <location>
        <begin position="42"/>
        <end position="333"/>
    </location>
</feature>
<dbReference type="InterPro" id="IPR029058">
    <property type="entry name" value="AB_hydrolase_fold"/>
</dbReference>
<feature type="compositionally biased region" description="Low complexity" evidence="1">
    <location>
        <begin position="616"/>
        <end position="643"/>
    </location>
</feature>
<keyword evidence="5" id="KW-1185">Reference proteome</keyword>
<sequence length="1734" mass="195482">MSELTTRPVSSLSQTSSSKSPRRVSTEPTPDACKEPIRRAKKRIIVCCDGTWQDGLSSYRSKFSNVLLLARAINHEDERHDALGPDIPDGTSNVPIQQIVFYQSGVGTENNPWSEYVDGATGLSLADKVEEAYAFIAHNYCPGDDIYLFGFSRGAYTARMVAMFIGEIGVLDRQDMDHFAGIFINFQRRGTEKDAKELELIEANLAPWLDPKSKGKKRVDIDQDGFSIRCVGVWDTVGALGLPDELVIKDPKYKLFGFKDPGKLGNHIQYAFQALALNERRKDFNCNKFEQTSVGRKKGQVLKQCWFAGCHTDVGGGYRNHDLSDLALYWMAANIETIIGLDLKYLENHLEPVAKWGEQEPHDSSTGIFTLAKTIKRDIPTKHNDKTNETIHPSVIAQLASYPDLQPIVKAYPQLVCDLQPLEEQFKVLWATKYDPELPRAQEYAAQLAKDQAQDSGIWGVGSKISRILNRTLKRKSGIRFENGKPLMERSKAGDVAAKAGLPSGALVDIIPISSLDSSDDFISYSSLHLDVLQSMPTPVKELMRLYESSATHKSGNSNGEANGADLDAASETTSSTKVNEPVARPARFLHHSRTVGFDGAIITRRSPHIIPPTTPDSTTFKTTSLDTLPSTTLQTDTGTSRTGSAGIPPSSQDTHWSQFQFTRFAKTNGAEDQEQLLHTYPPASQSASAHNPVPATMLFARKAAPLYLPDLDDYLSKLPRPPFSLSPTNGKTEPTMFRPMEQLKKLGETLDDLEANSKQPPTLNRKTILGSATNLIIGILGSSALAPFYSLQGVFNTVQLFALILSTIVPVGGKEVLDRWRKLFLGTIPNILALNFASVLTQSLVFLLIFMAIAGGLLYYFFRSRILCDRYNTVEGLQQTEPTRSGWGLVIVTFLLTVIYLPMSTMAVHVLVWSSDLWAVPNPYINATSFPPEVAPLGPVNEFRTPLDFCWTTTMKRNEINWSPVIIILSVVIFATLTIWFPILLRQVIQQSVPKVDHYTELGRPRRNTNMDTEYQRLLSRDKNPFAFLYSAFRRGWEAYESTYLFAKLSTLIIIAVIDSDNCLFRSFSRTLIPVIRQILLLLSTIAFFIVQCIFAPFLDPVNNASEWTSRLNYVSTATTALLIALNVPGKEIINTYVLYSIYIATYGLSFLQRLVKRITHRIDFSIDVFSPRLDISPSSVHLKRRIWQEAISTLLFTDPETRIPQGQTMAYAQARDSEYPPYLLNFTGSPGERHAENIKILREIGTSAYAKAAGLLSGPDCDWYHRLGMEIQKQYVGPDSYWKDSDVPEAAQHTNFGNAWWIPFPPTLVIRYDDGRTSVLQDANKLESYIAQNSDPDIQKRRHVRVSLRALEDQTIVWPYDHIKPIGANTCWCWGTRRYAARISVHHHFCKLRIKRQGKLRWEGLEIGSGFDVELEYSESVKVSGEIIGLTGDFDLTPDLARFLELNQDQIHLRSQAIEEKLFNYRRFHRRECQWKEQVLSYRFLIHVYDHPCQDPCPEIEPEQDSRVQQVVKNSGPVFADTFLRYQHAGRNEATTWWYIVWDDFWRRNHDTISALSKFAPDFDPHYPTSIAYTPLPRPALENFLAQRGLFNQKAKLGDWLHHGFLNKLYLRLNETVFSPTSGKSIMFHLGHGSKELDMDQIDDATRVGSSTMGTGGGTDYDLPWIRTRPVYRWEGILTDPLRNGNATMRRTWLSKLGAWFGITPVWRGPESTSGVAVDVVLDKSDFEVSST</sequence>
<protein>
    <recommendedName>
        <fullName evidence="3">T6SS Phospholipase effector Tle1-like catalytic domain-containing protein</fullName>
    </recommendedName>
</protein>
<name>A0AAD5VU22_9AGAR</name>
<reference evidence="4" key="1">
    <citation type="submission" date="2022-07" db="EMBL/GenBank/DDBJ databases">
        <title>Genome Sequence of Leucocoprinus birnbaumii.</title>
        <authorList>
            <person name="Buettner E."/>
        </authorList>
    </citation>
    <scope>NUCLEOTIDE SEQUENCE</scope>
    <source>
        <strain evidence="4">VT141</strain>
    </source>
</reference>
<keyword evidence="2" id="KW-0472">Membrane</keyword>
<organism evidence="4 5">
    <name type="scientific">Leucocoprinus birnbaumii</name>
    <dbReference type="NCBI Taxonomy" id="56174"/>
    <lineage>
        <taxon>Eukaryota</taxon>
        <taxon>Fungi</taxon>
        <taxon>Dikarya</taxon>
        <taxon>Basidiomycota</taxon>
        <taxon>Agaricomycotina</taxon>
        <taxon>Agaricomycetes</taxon>
        <taxon>Agaricomycetidae</taxon>
        <taxon>Agaricales</taxon>
        <taxon>Agaricineae</taxon>
        <taxon>Agaricaceae</taxon>
        <taxon>Leucocoprinus</taxon>
    </lineage>
</organism>
<feature type="transmembrane region" description="Helical" evidence="2">
    <location>
        <begin position="1080"/>
        <end position="1100"/>
    </location>
</feature>
<evidence type="ECO:0000313" key="4">
    <source>
        <dbReference type="EMBL" id="KAJ3569773.1"/>
    </source>
</evidence>
<evidence type="ECO:0000259" key="3">
    <source>
        <dbReference type="Pfam" id="PF09994"/>
    </source>
</evidence>
<feature type="transmembrane region" description="Helical" evidence="2">
    <location>
        <begin position="833"/>
        <end position="863"/>
    </location>
</feature>
<keyword evidence="2" id="KW-0812">Transmembrane</keyword>
<gene>
    <name evidence="4" type="ORF">NP233_g4831</name>
</gene>
<comment type="caution">
    <text evidence="4">The sequence shown here is derived from an EMBL/GenBank/DDBJ whole genome shotgun (WGS) entry which is preliminary data.</text>
</comment>
<dbReference type="InterPro" id="IPR018712">
    <property type="entry name" value="Tle1-like_cat"/>
</dbReference>
<accession>A0AAD5VU22</accession>
<proteinExistence type="predicted"/>
<feature type="compositionally biased region" description="Polar residues" evidence="1">
    <location>
        <begin position="551"/>
        <end position="561"/>
    </location>
</feature>
<feature type="region of interest" description="Disordered" evidence="1">
    <location>
        <begin position="1"/>
        <end position="35"/>
    </location>
</feature>
<feature type="region of interest" description="Disordered" evidence="1">
    <location>
        <begin position="551"/>
        <end position="583"/>
    </location>
</feature>
<dbReference type="Proteomes" id="UP001213000">
    <property type="component" value="Unassembled WGS sequence"/>
</dbReference>
<keyword evidence="2" id="KW-1133">Transmembrane helix</keyword>
<feature type="compositionally biased region" description="Low complexity" evidence="1">
    <location>
        <begin position="1"/>
        <end position="19"/>
    </location>
</feature>
<evidence type="ECO:0000256" key="1">
    <source>
        <dbReference type="SAM" id="MobiDB-lite"/>
    </source>
</evidence>
<feature type="transmembrane region" description="Helical" evidence="2">
    <location>
        <begin position="1112"/>
        <end position="1131"/>
    </location>
</feature>
<feature type="transmembrane region" description="Helical" evidence="2">
    <location>
        <begin position="966"/>
        <end position="986"/>
    </location>
</feature>
<dbReference type="PANTHER" id="PTHR33840:SF1">
    <property type="entry name" value="TLE1 PHOSPHOLIPASE DOMAIN-CONTAINING PROTEIN"/>
    <property type="match status" value="1"/>
</dbReference>
<feature type="transmembrane region" description="Helical" evidence="2">
    <location>
        <begin position="794"/>
        <end position="813"/>
    </location>
</feature>
<dbReference type="Pfam" id="PF09994">
    <property type="entry name" value="T6SS_Tle1-like_cat"/>
    <property type="match status" value="1"/>
</dbReference>
<dbReference type="SUPFAM" id="SSF53474">
    <property type="entry name" value="alpha/beta-Hydrolases"/>
    <property type="match status" value="1"/>
</dbReference>